<dbReference type="InterPro" id="IPR033756">
    <property type="entry name" value="YlxH/NBP35"/>
</dbReference>
<feature type="region of interest" description="Disordered" evidence="7">
    <location>
        <begin position="273"/>
        <end position="306"/>
    </location>
</feature>
<dbReference type="SUPFAM" id="SSF52540">
    <property type="entry name" value="P-loop containing nucleoside triphosphate hydrolases"/>
    <property type="match status" value="1"/>
</dbReference>
<comment type="similarity">
    <text evidence="6">Belongs to the Mrp/NBP35 ATP-binding proteins family.</text>
</comment>
<comment type="function">
    <text evidence="6">Binds and transfers iron-sulfur (Fe-S) clusters to target apoproteins. Can hydrolyze ATP.</text>
</comment>
<dbReference type="HOGENOM" id="CLU_024839_0_1_12"/>
<dbReference type="PANTHER" id="PTHR23264:SF19">
    <property type="entry name" value="CYTOSOLIC FE-S CLUSTER ASSEMBLY FACTOR NUBP2"/>
    <property type="match status" value="1"/>
</dbReference>
<dbReference type="InterPro" id="IPR000808">
    <property type="entry name" value="Mrp-like_CS"/>
</dbReference>
<evidence type="ECO:0000256" key="1">
    <source>
        <dbReference type="ARBA" id="ARBA00022723"/>
    </source>
</evidence>
<gene>
    <name evidence="8" type="ORF">L21SP2_2267</name>
</gene>
<keyword evidence="4 6" id="KW-0408">Iron</keyword>
<dbReference type="GO" id="GO:0051536">
    <property type="term" value="F:iron-sulfur cluster binding"/>
    <property type="evidence" value="ECO:0007669"/>
    <property type="project" value="UniProtKB-UniRule"/>
</dbReference>
<dbReference type="GO" id="GO:0046872">
    <property type="term" value="F:metal ion binding"/>
    <property type="evidence" value="ECO:0007669"/>
    <property type="project" value="UniProtKB-KW"/>
</dbReference>
<comment type="subunit">
    <text evidence="6">Homodimer.</text>
</comment>
<keyword evidence="9" id="KW-1185">Reference proteome</keyword>
<dbReference type="AlphaFoldDB" id="V5WIL8"/>
<dbReference type="GO" id="GO:0005829">
    <property type="term" value="C:cytosol"/>
    <property type="evidence" value="ECO:0007669"/>
    <property type="project" value="TreeGrafter"/>
</dbReference>
<dbReference type="InterPro" id="IPR027417">
    <property type="entry name" value="P-loop_NTPase"/>
</dbReference>
<sequence length="306" mass="32966">MHGTNDKHAQDVRIYDNLKKIKNVITVLSGKGGVGKSTVAVNLAHSLVNEGYSVGIMDVDIHGPNIPKMLGIEDRHFSGEAEAIEPVEILPNFHAASIALVGYDPAEALIWRGPMKIGLIRQFLGDVVWGELDYLIIDTPPGTGDEALTTAQLIPQMKGAVVVTSPQDVSILDSRKSMTFADKLNIPILGIIENMSSFVCSHCGGVTDIFGRGGGMKASETVDVPFLGSVPIDPGIVVAGDQGRPFMAQFPDRPAAQAFKEIIKNVNEEIRKNSEKGLYEGKDPEDPRIAEAERKKSVADGFKPLQ</sequence>
<dbReference type="GO" id="GO:0005524">
    <property type="term" value="F:ATP binding"/>
    <property type="evidence" value="ECO:0007669"/>
    <property type="project" value="UniProtKB-UniRule"/>
</dbReference>
<accession>V5WIL8</accession>
<dbReference type="Pfam" id="PF10609">
    <property type="entry name" value="ParA"/>
    <property type="match status" value="1"/>
</dbReference>
<reference evidence="8 9" key="1">
    <citation type="journal article" date="2015" name="Stand. Genomic Sci.">
        <title>Complete genome sequence and description of Salinispira pacifica gen. nov., sp. nov., a novel spirochaete isolated form a hypersaline microbial mat.</title>
        <authorList>
            <person name="Ben Hania W."/>
            <person name="Joseph M."/>
            <person name="Schumann P."/>
            <person name="Bunk B."/>
            <person name="Fiebig A."/>
            <person name="Sproer C."/>
            <person name="Klenk H.P."/>
            <person name="Fardeau M.L."/>
            <person name="Spring S."/>
        </authorList>
    </citation>
    <scope>NUCLEOTIDE SEQUENCE [LARGE SCALE GENOMIC DNA]</scope>
    <source>
        <strain evidence="8 9">L21-RPul-D2</strain>
    </source>
</reference>
<evidence type="ECO:0000256" key="5">
    <source>
        <dbReference type="ARBA" id="ARBA00023014"/>
    </source>
</evidence>
<name>V5WIL8_9SPIO</name>
<protein>
    <recommendedName>
        <fullName evidence="6">Iron-sulfur cluster carrier protein</fullName>
    </recommendedName>
</protein>
<dbReference type="GO" id="GO:0016887">
    <property type="term" value="F:ATP hydrolysis activity"/>
    <property type="evidence" value="ECO:0007669"/>
    <property type="project" value="UniProtKB-UniRule"/>
</dbReference>
<evidence type="ECO:0000256" key="6">
    <source>
        <dbReference type="HAMAP-Rule" id="MF_02040"/>
    </source>
</evidence>
<evidence type="ECO:0000313" key="9">
    <source>
        <dbReference type="Proteomes" id="UP000018680"/>
    </source>
</evidence>
<dbReference type="CDD" id="cd02037">
    <property type="entry name" value="Mrp_NBP35"/>
    <property type="match status" value="1"/>
</dbReference>
<feature type="compositionally biased region" description="Basic and acidic residues" evidence="7">
    <location>
        <begin position="273"/>
        <end position="298"/>
    </location>
</feature>
<evidence type="ECO:0000313" key="8">
    <source>
        <dbReference type="EMBL" id="AHC15628.1"/>
    </source>
</evidence>
<dbReference type="STRING" id="1307761.L21SP2_2267"/>
<dbReference type="GO" id="GO:0140663">
    <property type="term" value="F:ATP-dependent FeS chaperone activity"/>
    <property type="evidence" value="ECO:0007669"/>
    <property type="project" value="InterPro"/>
</dbReference>
<dbReference type="Gene3D" id="3.40.50.300">
    <property type="entry name" value="P-loop containing nucleotide triphosphate hydrolases"/>
    <property type="match status" value="1"/>
</dbReference>
<dbReference type="InterPro" id="IPR019591">
    <property type="entry name" value="Mrp/NBP35_ATP-bd"/>
</dbReference>
<dbReference type="GO" id="GO:0016226">
    <property type="term" value="P:iron-sulfur cluster assembly"/>
    <property type="evidence" value="ECO:0007669"/>
    <property type="project" value="InterPro"/>
</dbReference>
<evidence type="ECO:0000256" key="2">
    <source>
        <dbReference type="ARBA" id="ARBA00022741"/>
    </source>
</evidence>
<keyword evidence="2 6" id="KW-0547">Nucleotide-binding</keyword>
<dbReference type="eggNOG" id="COG0489">
    <property type="taxonomic scope" value="Bacteria"/>
</dbReference>
<feature type="binding site" evidence="6">
    <location>
        <begin position="30"/>
        <end position="37"/>
    </location>
    <ligand>
        <name>ATP</name>
        <dbReference type="ChEBI" id="CHEBI:30616"/>
    </ligand>
</feature>
<proteinExistence type="inferred from homology"/>
<dbReference type="OrthoDB" id="9809679at2"/>
<evidence type="ECO:0000256" key="4">
    <source>
        <dbReference type="ARBA" id="ARBA00023004"/>
    </source>
</evidence>
<keyword evidence="5 6" id="KW-0411">Iron-sulfur</keyword>
<dbReference type="KEGG" id="slr:L21SP2_2267"/>
<dbReference type="FunFam" id="3.40.50.300:FF:001119">
    <property type="entry name" value="Iron-sulfur cluster carrier protein"/>
    <property type="match status" value="1"/>
</dbReference>
<dbReference type="Proteomes" id="UP000018680">
    <property type="component" value="Chromosome"/>
</dbReference>
<dbReference type="PROSITE" id="PS01215">
    <property type="entry name" value="MRP"/>
    <property type="match status" value="1"/>
</dbReference>
<organism evidence="8 9">
    <name type="scientific">Salinispira pacifica</name>
    <dbReference type="NCBI Taxonomy" id="1307761"/>
    <lineage>
        <taxon>Bacteria</taxon>
        <taxon>Pseudomonadati</taxon>
        <taxon>Spirochaetota</taxon>
        <taxon>Spirochaetia</taxon>
        <taxon>Spirochaetales</taxon>
        <taxon>Spirochaetaceae</taxon>
        <taxon>Salinispira</taxon>
    </lineage>
</organism>
<dbReference type="PANTHER" id="PTHR23264">
    <property type="entry name" value="NUCLEOTIDE-BINDING PROTEIN NBP35 YEAST -RELATED"/>
    <property type="match status" value="1"/>
</dbReference>
<keyword evidence="6" id="KW-0378">Hydrolase</keyword>
<dbReference type="EMBL" id="CP006939">
    <property type="protein sequence ID" value="AHC15628.1"/>
    <property type="molecule type" value="Genomic_DNA"/>
</dbReference>
<keyword evidence="3 6" id="KW-0067">ATP-binding</keyword>
<evidence type="ECO:0000256" key="7">
    <source>
        <dbReference type="SAM" id="MobiDB-lite"/>
    </source>
</evidence>
<evidence type="ECO:0000256" key="3">
    <source>
        <dbReference type="ARBA" id="ARBA00022840"/>
    </source>
</evidence>
<dbReference type="HAMAP" id="MF_02040">
    <property type="entry name" value="Mrp_NBP35"/>
    <property type="match status" value="1"/>
</dbReference>
<keyword evidence="1 6" id="KW-0479">Metal-binding</keyword>
<dbReference type="PATRIC" id="fig|1307761.3.peg.2260"/>
<dbReference type="RefSeq" id="WP_024268532.1">
    <property type="nucleotide sequence ID" value="NC_023035.1"/>
</dbReference>